<keyword evidence="1" id="KW-1133">Transmembrane helix</keyword>
<keyword evidence="1" id="KW-0472">Membrane</keyword>
<dbReference type="Proteomes" id="UP000320184">
    <property type="component" value="Unassembled WGS sequence"/>
</dbReference>
<dbReference type="Pfam" id="PF13548">
    <property type="entry name" value="DUF4126"/>
    <property type="match status" value="1"/>
</dbReference>
<feature type="transmembrane region" description="Helical" evidence="1">
    <location>
        <begin position="47"/>
        <end position="67"/>
    </location>
</feature>
<dbReference type="AlphaFoldDB" id="A0A538SSE9"/>
<keyword evidence="1" id="KW-0812">Transmembrane</keyword>
<name>A0A538SSE9_UNCEI</name>
<evidence type="ECO:0000256" key="1">
    <source>
        <dbReference type="SAM" id="Phobius"/>
    </source>
</evidence>
<gene>
    <name evidence="3" type="ORF">E6K73_00135</name>
</gene>
<organism evidence="3 4">
    <name type="scientific">Eiseniibacteriota bacterium</name>
    <dbReference type="NCBI Taxonomy" id="2212470"/>
    <lineage>
        <taxon>Bacteria</taxon>
        <taxon>Candidatus Eiseniibacteriota</taxon>
    </lineage>
</organism>
<accession>A0A538SSE9</accession>
<comment type="caution">
    <text evidence="3">The sequence shown here is derived from an EMBL/GenBank/DDBJ whole genome shotgun (WGS) entry which is preliminary data.</text>
</comment>
<evidence type="ECO:0000313" key="4">
    <source>
        <dbReference type="Proteomes" id="UP000320184"/>
    </source>
</evidence>
<reference evidence="3 4" key="1">
    <citation type="journal article" date="2019" name="Nat. Microbiol.">
        <title>Mediterranean grassland soil C-N compound turnover is dependent on rainfall and depth, and is mediated by genomically divergent microorganisms.</title>
        <authorList>
            <person name="Diamond S."/>
            <person name="Andeer P.F."/>
            <person name="Li Z."/>
            <person name="Crits-Christoph A."/>
            <person name="Burstein D."/>
            <person name="Anantharaman K."/>
            <person name="Lane K.R."/>
            <person name="Thomas B.C."/>
            <person name="Pan C."/>
            <person name="Northen T.R."/>
            <person name="Banfield J.F."/>
        </authorList>
    </citation>
    <scope>NUCLEOTIDE SEQUENCE [LARGE SCALE GENOMIC DNA]</scope>
    <source>
        <strain evidence="3">WS_3</strain>
    </source>
</reference>
<evidence type="ECO:0000259" key="2">
    <source>
        <dbReference type="Pfam" id="PF13548"/>
    </source>
</evidence>
<feature type="transmembrane region" description="Helical" evidence="1">
    <location>
        <begin position="151"/>
        <end position="175"/>
    </location>
</feature>
<dbReference type="EMBL" id="VBOT01000001">
    <property type="protein sequence ID" value="TMQ54322.1"/>
    <property type="molecule type" value="Genomic_DNA"/>
</dbReference>
<sequence length="186" mass="19007">MDLSLWLALLAGVGVAAASGLRAFLPLLVLGIAARLGMIELQPGARWLASSPALVCFGAAAVIEILGDKIPVVDHMLDLVGTVLRPAAAWLGAYAVLAHWPAPWGQVAAVVLGGGALLLHAAKAKLRLGSTAVTFGHGNPLLSLAEDATAAMLLVAAILAPIVSLFLVILAVWALGARRRKRAVAA</sequence>
<evidence type="ECO:0000313" key="3">
    <source>
        <dbReference type="EMBL" id="TMQ54322.1"/>
    </source>
</evidence>
<feature type="domain" description="DUF4126" evidence="2">
    <location>
        <begin position="9"/>
        <end position="175"/>
    </location>
</feature>
<proteinExistence type="predicted"/>
<protein>
    <submittedName>
        <fullName evidence="3">DUF4126 domain-containing protein</fullName>
    </submittedName>
</protein>
<dbReference type="InterPro" id="IPR025196">
    <property type="entry name" value="DUF4126"/>
</dbReference>